<evidence type="ECO:0000313" key="3">
    <source>
        <dbReference type="Proteomes" id="UP000816034"/>
    </source>
</evidence>
<comment type="caution">
    <text evidence="2">The sequence shown here is derived from an EMBL/GenBank/DDBJ whole genome shotgun (WGS) entry which is preliminary data.</text>
</comment>
<dbReference type="InterPro" id="IPR016024">
    <property type="entry name" value="ARM-type_fold"/>
</dbReference>
<accession>A0AA88GRE5</accession>
<feature type="region of interest" description="Disordered" evidence="1">
    <location>
        <begin position="1"/>
        <end position="25"/>
    </location>
</feature>
<name>A0AA88GRE5_NAELO</name>
<proteinExistence type="predicted"/>
<sequence length="997" mass="114072">MPRPHTTPAKKRKTNFKTHSERARMESDNTLALPKLFRPKHSFTYNELLTLFRSCFKETEEERSGNYSVINQSSSMTEGLPIALDNPNSTIENFETLITTVEQILNKNKNAKQPEEYEHESWFPVVTSKYYVSLLSVLSSQEKNNLQELCSLLQILEFGCFSIQKAFNSYENERSGSIAEHALTAKVFVRHLLCLSLALEKLETDNGSMQKLGVSIEPWLHSLCSFFDHLNDLIERKLLRLHSCLEVLRICIPKLLRCISSFGKKNTRVIWESFEPMLLQTFAIGTDFDENEQSDISENHCDPSSSYSTCLLVFDLVKDNLIDAQSACNWMLRSHDIDSEYLFQILYYLLWYCKARLANNEKNHRKLDVSSVVEVFSLVAKARPQIMNLFVEEMSFLNCSNGSVRKYLLEVLASCAYLGTGVVNLTCLNFIINRTDDKDGFVRSKAFQTMSEVCGKVVWRRENEQLFSSIVDCACKHVFDKTKTARVAAIDCLTSLISNNPFTKNFSCFHKEKQGELLSNQNNFENDQNEGMNYSSCHQFLSKIEDLMPKLFDSLRFVVSAGPSMMCKDSLISIFKLLQVIKQYNMFSNWSCLIALVHPEMSDVALKEIASFFAADFMKGRPWILIMDTMGDWSQLQMVDRWAQVIKTLKTLQKDIHFAPIVEQCNQYAEDPRYIWIMLVLSKVDKKYGTLINTTKILQNLESAFKDKDGNGIKASVCLRLLEFLCKTDTSLVKWTEEFIEKYITELLFSFPDETVSLIFSLPNNRRTAYYGIGKVESELWKEWSEGKAVPCAKMVSFCKIIGDICFRSCQEIKTIATNQFIESSESMMIDEDHDGECETDSCVKENQKEQTKNLLIQKAIDETMVSGFLSRYVLLLKNILNSNTTKYVKSFAVLALGKIMLVCRSLALEIYCQVVGCLKSIFTTNEHHLICSCLVVLADAFSVLPTEAEDNNDLILKYVKHENKVVADTAKRLVQDLFTRKKCKASLQTEALDLGE</sequence>
<dbReference type="Proteomes" id="UP000816034">
    <property type="component" value="Unassembled WGS sequence"/>
</dbReference>
<dbReference type="EMBL" id="PYSW02000021">
    <property type="protein sequence ID" value="KAG2383108.1"/>
    <property type="molecule type" value="Genomic_DNA"/>
</dbReference>
<gene>
    <name evidence="2" type="ORF">C9374_004445</name>
</gene>
<dbReference type="RefSeq" id="XP_044548787.1">
    <property type="nucleotide sequence ID" value="XM_044694085.1"/>
</dbReference>
<protein>
    <submittedName>
        <fullName evidence="2">Uncharacterized protein</fullName>
    </submittedName>
</protein>
<dbReference type="AlphaFoldDB" id="A0AA88GRE5"/>
<organism evidence="2 3">
    <name type="scientific">Naegleria lovaniensis</name>
    <name type="common">Amoeba</name>
    <dbReference type="NCBI Taxonomy" id="51637"/>
    <lineage>
        <taxon>Eukaryota</taxon>
        <taxon>Discoba</taxon>
        <taxon>Heterolobosea</taxon>
        <taxon>Tetramitia</taxon>
        <taxon>Eutetramitia</taxon>
        <taxon>Vahlkampfiidae</taxon>
        <taxon>Naegleria</taxon>
    </lineage>
</organism>
<keyword evidence="3" id="KW-1185">Reference proteome</keyword>
<dbReference type="Gene3D" id="1.25.10.10">
    <property type="entry name" value="Leucine-rich Repeat Variant"/>
    <property type="match status" value="1"/>
</dbReference>
<evidence type="ECO:0000256" key="1">
    <source>
        <dbReference type="SAM" id="MobiDB-lite"/>
    </source>
</evidence>
<dbReference type="GeneID" id="68096900"/>
<evidence type="ECO:0000313" key="2">
    <source>
        <dbReference type="EMBL" id="KAG2383108.1"/>
    </source>
</evidence>
<reference evidence="2 3" key="1">
    <citation type="journal article" date="2018" name="BMC Genomics">
        <title>The genome of Naegleria lovaniensis, the basis for a comparative approach to unravel pathogenicity factors of the human pathogenic amoeba N. fowleri.</title>
        <authorList>
            <person name="Liechti N."/>
            <person name="Schurch N."/>
            <person name="Bruggmann R."/>
            <person name="Wittwer M."/>
        </authorList>
    </citation>
    <scope>NUCLEOTIDE SEQUENCE [LARGE SCALE GENOMIC DNA]</scope>
    <source>
        <strain evidence="2 3">ATCC 30569</strain>
    </source>
</reference>
<dbReference type="SUPFAM" id="SSF48371">
    <property type="entry name" value="ARM repeat"/>
    <property type="match status" value="1"/>
</dbReference>
<dbReference type="InterPro" id="IPR011989">
    <property type="entry name" value="ARM-like"/>
</dbReference>